<evidence type="ECO:0000256" key="13">
    <source>
        <dbReference type="ARBA" id="ARBA00023295"/>
    </source>
</evidence>
<evidence type="ECO:0000256" key="11">
    <source>
        <dbReference type="ARBA" id="ARBA00023180"/>
    </source>
</evidence>
<feature type="region of interest" description="Disordered" evidence="20">
    <location>
        <begin position="339"/>
        <end position="389"/>
    </location>
</feature>
<dbReference type="Pfam" id="PF00722">
    <property type="entry name" value="Glyco_hydro_16"/>
    <property type="match status" value="1"/>
</dbReference>
<feature type="chain" id="PRO_5003380217" description="Crh-like protein" evidence="21">
    <location>
        <begin position="27"/>
        <end position="389"/>
    </location>
</feature>
<keyword evidence="10 19" id="KW-1015">Disulfide bond</keyword>
<name>F8MDQ4_NEUT8</name>
<feature type="region of interest" description="Disordered" evidence="20">
    <location>
        <begin position="289"/>
        <end position="318"/>
    </location>
</feature>
<dbReference type="InterPro" id="IPR050546">
    <property type="entry name" value="Glycosyl_Hydrlase_16"/>
</dbReference>
<dbReference type="EC" id="3.2.-.-" evidence="17"/>
<dbReference type="PIRSF" id="PIRSF037299">
    <property type="entry name" value="Glycosidase_CRH1_prd"/>
    <property type="match status" value="1"/>
</dbReference>
<dbReference type="PROSITE" id="PS51762">
    <property type="entry name" value="GH16_2"/>
    <property type="match status" value="1"/>
</dbReference>
<dbReference type="GO" id="GO:0031505">
    <property type="term" value="P:fungal-type cell wall organization"/>
    <property type="evidence" value="ECO:0007669"/>
    <property type="project" value="TreeGrafter"/>
</dbReference>
<feature type="disulfide bond" evidence="19">
    <location>
        <begin position="32"/>
        <end position="40"/>
    </location>
</feature>
<keyword evidence="9 17" id="KW-0472">Membrane</keyword>
<evidence type="ECO:0000256" key="1">
    <source>
        <dbReference type="ARBA" id="ARBA00000822"/>
    </source>
</evidence>
<feature type="domain" description="GH16" evidence="22">
    <location>
        <begin position="44"/>
        <end position="247"/>
    </location>
</feature>
<evidence type="ECO:0000259" key="22">
    <source>
        <dbReference type="PROSITE" id="PS51762"/>
    </source>
</evidence>
<dbReference type="VEuPathDB" id="FungiDB:NEUTE1DRAFT_98596"/>
<keyword evidence="12" id="KW-0449">Lipoprotein</keyword>
<evidence type="ECO:0000256" key="14">
    <source>
        <dbReference type="ARBA" id="ARBA00023316"/>
    </source>
</evidence>
<feature type="compositionally biased region" description="Low complexity" evidence="20">
    <location>
        <begin position="305"/>
        <end position="318"/>
    </location>
</feature>
<organism evidence="23 24">
    <name type="scientific">Neurospora tetrasperma (strain FGSC 2508 / ATCC MYA-4615 / P0657)</name>
    <dbReference type="NCBI Taxonomy" id="510951"/>
    <lineage>
        <taxon>Eukaryota</taxon>
        <taxon>Fungi</taxon>
        <taxon>Dikarya</taxon>
        <taxon>Ascomycota</taxon>
        <taxon>Pezizomycotina</taxon>
        <taxon>Sordariomycetes</taxon>
        <taxon>Sordariomycetidae</taxon>
        <taxon>Sordariales</taxon>
        <taxon>Sordariaceae</taxon>
        <taxon>Neurospora</taxon>
    </lineage>
</organism>
<keyword evidence="6" id="KW-0808">Transferase</keyword>
<dbReference type="GO" id="GO:0005975">
    <property type="term" value="P:carbohydrate metabolic process"/>
    <property type="evidence" value="ECO:0007669"/>
    <property type="project" value="InterPro"/>
</dbReference>
<sequence length="389" mass="41128">MGNDTLSLLLLRLFLVLSALVALAAAQSGTDCNPIKTSGCPVDIGLTNNPYGVDFTKGTMDQPSWTSVGAGSVTYTSQGAVLTLSNKGDAPTISTNWYIFFGRVEVLMRAAPGTGIVSSVVLGSDDGDEIDWELIGGNDDEVQTNYFGKGNVTLYNRGGNSAVHDVQGTRHNYTIDWQIGQLTWYVDGKAVRTLKEEDAVGGLNYPQTPMKLRIGSWAGGDPDNAPGTIAWAGGVTDYTKGPFTMYVERVSVTNQYPAASYSYGDMSGNWDSIVLKKDGAADGHQMKEGIVKEDGSTGVASATNSSSSSSSSSPSSSQSSPTLYYLSFPLAKALDLHFHPRRPPSFPPPLTSTHPPSSSQATTSARATSEGHLSITSSPEQGASRDVTR</sequence>
<dbReference type="InterPro" id="IPR013320">
    <property type="entry name" value="ConA-like_dom_sf"/>
</dbReference>
<evidence type="ECO:0000256" key="8">
    <source>
        <dbReference type="ARBA" id="ARBA00022801"/>
    </source>
</evidence>
<reference evidence="24" key="1">
    <citation type="journal article" date="2011" name="Genetics">
        <title>Massive changes in genome architecture accompany the transition to self-fertility in the filamentous fungus Neurospora tetrasperma.</title>
        <authorList>
            <person name="Ellison C.E."/>
            <person name="Stajich J.E."/>
            <person name="Jacobson D.J."/>
            <person name="Natvig D.O."/>
            <person name="Lapidus A."/>
            <person name="Foster B."/>
            <person name="Aerts A."/>
            <person name="Riley R."/>
            <person name="Lindquist E.A."/>
            <person name="Grigoriev I.V."/>
            <person name="Taylor J.W."/>
        </authorList>
    </citation>
    <scope>NUCLEOTIDE SEQUENCE [LARGE SCALE GENOMIC DNA]</scope>
    <source>
        <strain evidence="24">FGSC 2508 / P0657</strain>
    </source>
</reference>
<dbReference type="GO" id="GO:0016757">
    <property type="term" value="F:glycosyltransferase activity"/>
    <property type="evidence" value="ECO:0007669"/>
    <property type="project" value="UniProtKB-KW"/>
</dbReference>
<dbReference type="GO" id="GO:0008843">
    <property type="term" value="F:endochitinase activity"/>
    <property type="evidence" value="ECO:0007669"/>
    <property type="project" value="UniProtKB-EC"/>
</dbReference>
<dbReference type="GO" id="GO:0009277">
    <property type="term" value="C:fungal-type cell wall"/>
    <property type="evidence" value="ECO:0007669"/>
    <property type="project" value="TreeGrafter"/>
</dbReference>
<dbReference type="AlphaFoldDB" id="F8MDQ4"/>
<dbReference type="InterPro" id="IPR000757">
    <property type="entry name" value="Beta-glucanase-like"/>
</dbReference>
<dbReference type="KEGG" id="nte:NEUTE1DRAFT98596"/>
<feature type="active site" description="Proton donor" evidence="18">
    <location>
        <position position="133"/>
    </location>
</feature>
<dbReference type="FunFam" id="2.60.120.200:FF:000152">
    <property type="entry name" value="Cell wall glucanase"/>
    <property type="match status" value="1"/>
</dbReference>
<feature type="active site" description="Nucleophile" evidence="18">
    <location>
        <position position="129"/>
    </location>
</feature>
<dbReference type="GO" id="GO:0098552">
    <property type="term" value="C:side of membrane"/>
    <property type="evidence" value="ECO:0007669"/>
    <property type="project" value="UniProtKB-KW"/>
</dbReference>
<keyword evidence="8 17" id="KW-0378">Hydrolase</keyword>
<protein>
    <recommendedName>
        <fullName evidence="17">Crh-like protein</fullName>
        <ecNumber evidence="17">3.2.-.-</ecNumber>
    </recommendedName>
</protein>
<evidence type="ECO:0000256" key="15">
    <source>
        <dbReference type="ARBA" id="ARBA00038074"/>
    </source>
</evidence>
<evidence type="ECO:0000313" key="24">
    <source>
        <dbReference type="Proteomes" id="UP000008065"/>
    </source>
</evidence>
<evidence type="ECO:0000256" key="9">
    <source>
        <dbReference type="ARBA" id="ARBA00023136"/>
    </source>
</evidence>
<evidence type="ECO:0000256" key="4">
    <source>
        <dbReference type="ARBA" id="ARBA00022622"/>
    </source>
</evidence>
<dbReference type="CDD" id="cd02183">
    <property type="entry name" value="GH16_fungal_CRH1_transglycosylase"/>
    <property type="match status" value="1"/>
</dbReference>
<accession>F8MDQ4</accession>
<evidence type="ECO:0000256" key="19">
    <source>
        <dbReference type="PIRSR" id="PIRSR037299-2"/>
    </source>
</evidence>
<keyword evidence="11" id="KW-0325">Glycoprotein</keyword>
<dbReference type="OrthoDB" id="4781at2759"/>
<evidence type="ECO:0000256" key="21">
    <source>
        <dbReference type="SAM" id="SignalP"/>
    </source>
</evidence>
<comment type="catalytic activity">
    <reaction evidence="1">
        <text>Random endo-hydrolysis of N-acetyl-beta-D-glucosaminide (1-&gt;4)-beta-linkages in chitin and chitodextrins.</text>
        <dbReference type="EC" id="3.2.1.14"/>
    </reaction>
</comment>
<comment type="function">
    <text evidence="16">Dual chitinase/transglycosylase that plays a role in cell wall architecture. Chitinase and transglycosylase activities are coupled. Required for the polysaccharide cross-linking at the septa and the cell wall. More specifically, transfers chitin to 1,6-beta-glucan in the cell wall.</text>
</comment>
<dbReference type="GeneID" id="20831860"/>
<dbReference type="RefSeq" id="XP_009848534.1">
    <property type="nucleotide sequence ID" value="XM_009850232.1"/>
</dbReference>
<comment type="subcellular location">
    <subcellularLocation>
        <location evidence="2">Cell envelope</location>
    </subcellularLocation>
    <subcellularLocation>
        <location evidence="3">Membrane</location>
        <topology evidence="3">Lipid-anchor</topology>
        <topology evidence="3">GPI-anchor</topology>
    </subcellularLocation>
</comment>
<dbReference type="PANTHER" id="PTHR10963">
    <property type="entry name" value="GLYCOSYL HYDROLASE-RELATED"/>
    <property type="match status" value="1"/>
</dbReference>
<keyword evidence="4" id="KW-0336">GPI-anchor</keyword>
<dbReference type="Proteomes" id="UP000008065">
    <property type="component" value="Unassembled WGS sequence"/>
</dbReference>
<keyword evidence="14" id="KW-0961">Cell wall biogenesis/degradation</keyword>
<evidence type="ECO:0000256" key="5">
    <source>
        <dbReference type="ARBA" id="ARBA00022676"/>
    </source>
</evidence>
<evidence type="ECO:0000256" key="10">
    <source>
        <dbReference type="ARBA" id="ARBA00023157"/>
    </source>
</evidence>
<dbReference type="PANTHER" id="PTHR10963:SF68">
    <property type="entry name" value="GLYCOSIDASE CRH1-RELATED"/>
    <property type="match status" value="1"/>
</dbReference>
<evidence type="ECO:0000256" key="17">
    <source>
        <dbReference type="PIRNR" id="PIRNR037299"/>
    </source>
</evidence>
<evidence type="ECO:0000256" key="2">
    <source>
        <dbReference type="ARBA" id="ARBA00004196"/>
    </source>
</evidence>
<evidence type="ECO:0000256" key="16">
    <source>
        <dbReference type="ARBA" id="ARBA00093308"/>
    </source>
</evidence>
<proteinExistence type="inferred from homology"/>
<evidence type="ECO:0000256" key="3">
    <source>
        <dbReference type="ARBA" id="ARBA00004589"/>
    </source>
</evidence>
<dbReference type="Gene3D" id="2.60.120.200">
    <property type="match status" value="1"/>
</dbReference>
<evidence type="ECO:0000256" key="18">
    <source>
        <dbReference type="PIRSR" id="PIRSR037299-1"/>
    </source>
</evidence>
<evidence type="ECO:0000256" key="20">
    <source>
        <dbReference type="SAM" id="MobiDB-lite"/>
    </source>
</evidence>
<dbReference type="HOGENOM" id="CLU_027506_3_0_1"/>
<keyword evidence="7 21" id="KW-0732">Signal</keyword>
<keyword evidence="24" id="KW-1185">Reference proteome</keyword>
<dbReference type="SUPFAM" id="SSF49899">
    <property type="entry name" value="Concanavalin A-like lectins/glucanases"/>
    <property type="match status" value="1"/>
</dbReference>
<dbReference type="EMBL" id="GL891302">
    <property type="protein sequence ID" value="EGO61492.1"/>
    <property type="molecule type" value="Genomic_DNA"/>
</dbReference>
<feature type="compositionally biased region" description="Low complexity" evidence="20">
    <location>
        <begin position="351"/>
        <end position="368"/>
    </location>
</feature>
<evidence type="ECO:0000313" key="23">
    <source>
        <dbReference type="EMBL" id="EGO61492.1"/>
    </source>
</evidence>
<keyword evidence="13" id="KW-0326">Glycosidase</keyword>
<dbReference type="InterPro" id="IPR017168">
    <property type="entry name" value="CHR-like"/>
</dbReference>
<evidence type="ECO:0000256" key="12">
    <source>
        <dbReference type="ARBA" id="ARBA00023288"/>
    </source>
</evidence>
<evidence type="ECO:0000256" key="6">
    <source>
        <dbReference type="ARBA" id="ARBA00022679"/>
    </source>
</evidence>
<feature type="signal peptide" evidence="21">
    <location>
        <begin position="1"/>
        <end position="26"/>
    </location>
</feature>
<evidence type="ECO:0000256" key="7">
    <source>
        <dbReference type="ARBA" id="ARBA00022729"/>
    </source>
</evidence>
<keyword evidence="5" id="KW-0328">Glycosyltransferase</keyword>
<comment type="similarity">
    <text evidence="15">Belongs to the glycosyl hydrolase 16 family. CRH1 subfamily.</text>
</comment>
<gene>
    <name evidence="23" type="ORF">NEUTE1DRAFT_98596</name>
</gene>